<dbReference type="Pfam" id="PF04343">
    <property type="entry name" value="DUF488"/>
    <property type="match status" value="1"/>
</dbReference>
<dbReference type="EMBL" id="AGYT01000008">
    <property type="protein sequence ID" value="ENZ02486.1"/>
    <property type="molecule type" value="Genomic_DNA"/>
</dbReference>
<comment type="caution">
    <text evidence="1">The sequence shown here is derived from an EMBL/GenBank/DDBJ whole genome shotgun (WGS) entry which is preliminary data.</text>
</comment>
<evidence type="ECO:0000313" key="1">
    <source>
        <dbReference type="EMBL" id="ENZ02486.1"/>
    </source>
</evidence>
<name>N9WHC1_9CLOT</name>
<dbReference type="eggNOG" id="COG5483">
    <property type="taxonomic scope" value="Bacteria"/>
</dbReference>
<dbReference type="PANTHER" id="PTHR39337">
    <property type="entry name" value="BLR5642 PROTEIN"/>
    <property type="match status" value="1"/>
</dbReference>
<keyword evidence="2" id="KW-1185">Reference proteome</keyword>
<dbReference type="AlphaFoldDB" id="N9WHC1"/>
<dbReference type="PATRIC" id="fig|999411.4.peg.1696"/>
<sequence>MEVFTIGHTNYSIDKFIDLIRKFNINCVVDVRSTPFSKYTPQFNENNLKLELNKRGIYYIKMGNEFGARRKNKKLYTVDGYLDFEKTRKDKDFLKGIERIKQGCNKGFNITLMCTERDPIDCHRTILVSKGLKDNGFNIKHILPNAEIQSQKKIEERLLNKYYPNRLQLSFDINKNLTEEEMIEEAYRIRNKEIGYPIGGEE</sequence>
<dbReference type="RefSeq" id="WP_002598222.1">
    <property type="nucleotide sequence ID" value="NZ_KB850956.1"/>
</dbReference>
<evidence type="ECO:0000313" key="2">
    <source>
        <dbReference type="Proteomes" id="UP000013097"/>
    </source>
</evidence>
<dbReference type="InterPro" id="IPR014519">
    <property type="entry name" value="UCP024492"/>
</dbReference>
<dbReference type="PANTHER" id="PTHR39337:SF1">
    <property type="entry name" value="BLR5642 PROTEIN"/>
    <property type="match status" value="1"/>
</dbReference>
<protein>
    <recommendedName>
        <fullName evidence="3">DUF488 domain-containing protein</fullName>
    </recommendedName>
</protein>
<gene>
    <name evidence="1" type="ORF">HMPREF1092_01721</name>
</gene>
<reference evidence="1 2" key="1">
    <citation type="submission" date="2013-01" db="EMBL/GenBank/DDBJ databases">
        <title>The Genome Sequence of Clostridium colicanis 209318.</title>
        <authorList>
            <consortium name="The Broad Institute Genome Sequencing Platform"/>
            <person name="Earl A."/>
            <person name="Ward D."/>
            <person name="Feldgarden M."/>
            <person name="Gevers D."/>
            <person name="Courvalin P."/>
            <person name="Lambert T."/>
            <person name="Walker B."/>
            <person name="Young S.K."/>
            <person name="Zeng Q."/>
            <person name="Gargeya S."/>
            <person name="Fitzgerald M."/>
            <person name="Haas B."/>
            <person name="Abouelleil A."/>
            <person name="Alvarado L."/>
            <person name="Arachchi H.M."/>
            <person name="Berlin A.M."/>
            <person name="Chapman S.B."/>
            <person name="Dewar J."/>
            <person name="Goldberg J."/>
            <person name="Griggs A."/>
            <person name="Gujja S."/>
            <person name="Hansen M."/>
            <person name="Howarth C."/>
            <person name="Imamovic A."/>
            <person name="Larimer J."/>
            <person name="McCowan C."/>
            <person name="Murphy C."/>
            <person name="Neiman D."/>
            <person name="Pearson M."/>
            <person name="Priest M."/>
            <person name="Roberts A."/>
            <person name="Saif S."/>
            <person name="Shea T."/>
            <person name="Sisk P."/>
            <person name="Sykes S."/>
            <person name="Wortman J."/>
            <person name="Nusbaum C."/>
            <person name="Birren B."/>
        </authorList>
    </citation>
    <scope>NUCLEOTIDE SEQUENCE [LARGE SCALE GENOMIC DNA]</scope>
    <source>
        <strain evidence="1 2">209318</strain>
    </source>
</reference>
<proteinExistence type="predicted"/>
<evidence type="ECO:0008006" key="3">
    <source>
        <dbReference type="Google" id="ProtNLM"/>
    </source>
</evidence>
<dbReference type="Proteomes" id="UP000013097">
    <property type="component" value="Unassembled WGS sequence"/>
</dbReference>
<organism evidence="1 2">
    <name type="scientific">Clostridium thermobutyricum</name>
    <dbReference type="NCBI Taxonomy" id="29372"/>
    <lineage>
        <taxon>Bacteria</taxon>
        <taxon>Bacillati</taxon>
        <taxon>Bacillota</taxon>
        <taxon>Clostridia</taxon>
        <taxon>Eubacteriales</taxon>
        <taxon>Clostridiaceae</taxon>
        <taxon>Clostridium</taxon>
    </lineage>
</organism>
<dbReference type="HOGENOM" id="CLU_077467_1_0_9"/>
<dbReference type="PIRSF" id="PIRSF024492">
    <property type="entry name" value="UCP024492"/>
    <property type="match status" value="1"/>
</dbReference>
<accession>N9WHC1</accession>
<dbReference type="InterPro" id="IPR007438">
    <property type="entry name" value="DUF488"/>
</dbReference>